<dbReference type="RefSeq" id="WP_254700607.1">
    <property type="nucleotide sequence ID" value="NZ_CP047656.1"/>
</dbReference>
<protein>
    <submittedName>
        <fullName evidence="3">3-phytase</fullName>
        <ecNumber evidence="3">3.1.3.8</ecNumber>
    </submittedName>
</protein>
<organism evidence="3 4">
    <name type="scientific">Paraglaciecola mesophila</name>
    <dbReference type="NCBI Taxonomy" id="197222"/>
    <lineage>
        <taxon>Bacteria</taxon>
        <taxon>Pseudomonadati</taxon>
        <taxon>Pseudomonadota</taxon>
        <taxon>Gammaproteobacteria</taxon>
        <taxon>Alteromonadales</taxon>
        <taxon>Alteromonadaceae</taxon>
        <taxon>Paraglaciecola</taxon>
    </lineage>
</organism>
<dbReference type="KEGG" id="pmes:FX988_02576"/>
<dbReference type="Gene3D" id="2.120.10.30">
    <property type="entry name" value="TolB, C-terminal domain"/>
    <property type="match status" value="2"/>
</dbReference>
<evidence type="ECO:0000313" key="4">
    <source>
        <dbReference type="Proteomes" id="UP000464524"/>
    </source>
</evidence>
<keyword evidence="1" id="KW-0732">Signal</keyword>
<dbReference type="EMBL" id="CP047656">
    <property type="protein sequence ID" value="QHJ12324.1"/>
    <property type="molecule type" value="Genomic_DNA"/>
</dbReference>
<accession>A0A857JP47</accession>
<dbReference type="PROSITE" id="PS51257">
    <property type="entry name" value="PROKAR_LIPOPROTEIN"/>
    <property type="match status" value="1"/>
</dbReference>
<dbReference type="PROSITE" id="PS51662">
    <property type="entry name" value="BP_PHYTASE"/>
    <property type="match status" value="2"/>
</dbReference>
<feature type="signal peptide" evidence="1">
    <location>
        <begin position="1"/>
        <end position="20"/>
    </location>
</feature>
<feature type="domain" description="BPP" evidence="2">
    <location>
        <begin position="331"/>
        <end position="653"/>
    </location>
</feature>
<dbReference type="GO" id="GO:0016158">
    <property type="term" value="F:inositol hexakisphosphate 3-phosphatase activity"/>
    <property type="evidence" value="ECO:0007669"/>
    <property type="project" value="UniProtKB-EC"/>
</dbReference>
<evidence type="ECO:0000313" key="3">
    <source>
        <dbReference type="EMBL" id="QHJ12324.1"/>
    </source>
</evidence>
<dbReference type="InterPro" id="IPR003431">
    <property type="entry name" value="B-propeller_Phytase"/>
</dbReference>
<gene>
    <name evidence="3" type="ORF">FX988_02576</name>
</gene>
<evidence type="ECO:0000259" key="2">
    <source>
        <dbReference type="PROSITE" id="PS51662"/>
    </source>
</evidence>
<dbReference type="SMR" id="A0A857JP47"/>
<dbReference type="SUPFAM" id="SSF50956">
    <property type="entry name" value="Thermostable phytase (3-phytase)"/>
    <property type="match status" value="2"/>
</dbReference>
<keyword evidence="4" id="KW-1185">Reference proteome</keyword>
<feature type="domain" description="BPP" evidence="2">
    <location>
        <begin position="30"/>
        <end position="330"/>
    </location>
</feature>
<dbReference type="Pfam" id="PF02333">
    <property type="entry name" value="Phytase"/>
    <property type="match status" value="2"/>
</dbReference>
<feature type="chain" id="PRO_5032492150" evidence="1">
    <location>
        <begin position="21"/>
        <end position="657"/>
    </location>
</feature>
<proteinExistence type="predicted"/>
<dbReference type="AlphaFoldDB" id="A0A857JP47"/>
<dbReference type="EC" id="3.1.3.8" evidence="3"/>
<evidence type="ECO:0000256" key="1">
    <source>
        <dbReference type="SAM" id="SignalP"/>
    </source>
</evidence>
<keyword evidence="3" id="KW-0378">Hydrolase</keyword>
<sequence>MRKIFSWAILPLVLSACQMAPIDNLKTQEPAGTSFYTMQVSPQSFSENATVSGKVVLPIRHDKQQYWLMTSEQKGLLLTDKNGVTLAQYPGNFEVLDRRADIVIANKKWDIIATVDNESGAALLIGLDWQNQTFKLLTTIAHTSSIEALCLQTLPHQPDSTPNVALILADDHGKLTQRIMVDGQQKRLSNVLLREFVGVPQVKDCAVGDASQSLYLAEENIGIWRYAAEPEAELVRELIAVSGLHGPLKGEVTSVDTLADGRLLVATPEQHGIWYIDPKRATEAQLIALQGALGVESAHGLSTNQGLLVGLFDDETGVYQQAVLPITEAIQDPDSPRFNAVLPTVQTEAVATSGDAADDPAIWHNAHAPEQSRILGTNKKRGLNVYSLKGELLQSLAVGRVNNVDVRHGFTLAEKTFDIAAASNRSKRSISLFAIEPHTGEVSYLQDVATNLNDVYGLCMAHVNEQYYVFINDTDGHFEQYQLEGKDSQIKGKLVRQFKVASQPEGCVVDDEYAQLYFGEEAKGIWQVDARVNKALPRLIAPLNEDFVADVEGMGIYHLDHKRYLVASSQGNNSYGVFALDDHNRYLGSFTIDMNLPANIDGVSETDGLEISSSNFGNAFPNGLMVAQDGRNVMPSLNQNFKLVDATQIAQLIRSWL</sequence>
<reference evidence="3 4" key="1">
    <citation type="submission" date="2019-12" db="EMBL/GenBank/DDBJ databases">
        <title>Genome sequencing and assembly of endphytes of Porphyra tenera.</title>
        <authorList>
            <person name="Park J.M."/>
            <person name="Shin R."/>
            <person name="Jo S.H."/>
        </authorList>
    </citation>
    <scope>NUCLEOTIDE SEQUENCE [LARGE SCALE GENOMIC DNA]</scope>
    <source>
        <strain evidence="3 4">GPM4</strain>
    </source>
</reference>
<dbReference type="Proteomes" id="UP000464524">
    <property type="component" value="Chromosome"/>
</dbReference>
<name>A0A857JP47_9ALTE</name>
<dbReference type="InterPro" id="IPR011042">
    <property type="entry name" value="6-blade_b-propeller_TolB-like"/>
</dbReference>